<keyword evidence="7 11" id="KW-1133">Transmembrane helix</keyword>
<evidence type="ECO:0000256" key="9">
    <source>
        <dbReference type="PROSITE-ProRule" id="PRU00175"/>
    </source>
</evidence>
<evidence type="ECO:0000256" key="3">
    <source>
        <dbReference type="ARBA" id="ARBA00022723"/>
    </source>
</evidence>
<dbReference type="PROSITE" id="PS50089">
    <property type="entry name" value="ZF_RING_2"/>
    <property type="match status" value="1"/>
</dbReference>
<dbReference type="Proteomes" id="UP001217089">
    <property type="component" value="Unassembled WGS sequence"/>
</dbReference>
<comment type="caution">
    <text evidence="13">The sequence shown here is derived from an EMBL/GenBank/DDBJ whole genome shotgun (WGS) entry which is preliminary data.</text>
</comment>
<feature type="transmembrane region" description="Helical" evidence="11">
    <location>
        <begin position="178"/>
        <end position="200"/>
    </location>
</feature>
<evidence type="ECO:0000256" key="5">
    <source>
        <dbReference type="ARBA" id="ARBA00022786"/>
    </source>
</evidence>
<accession>A0ABQ9F776</accession>
<feature type="transmembrane region" description="Helical" evidence="11">
    <location>
        <begin position="263"/>
        <end position="288"/>
    </location>
</feature>
<evidence type="ECO:0000313" key="14">
    <source>
        <dbReference type="Proteomes" id="UP001217089"/>
    </source>
</evidence>
<feature type="region of interest" description="Disordered" evidence="10">
    <location>
        <begin position="51"/>
        <end position="72"/>
    </location>
</feature>
<dbReference type="Gene3D" id="3.30.40.10">
    <property type="entry name" value="Zinc/RING finger domain, C3HC4 (zinc finger)"/>
    <property type="match status" value="1"/>
</dbReference>
<comment type="subcellular location">
    <subcellularLocation>
        <location evidence="1">Membrane</location>
        <topology evidence="1">Multi-pass membrane protein</topology>
    </subcellularLocation>
</comment>
<evidence type="ECO:0000256" key="10">
    <source>
        <dbReference type="SAM" id="MobiDB-lite"/>
    </source>
</evidence>
<evidence type="ECO:0000313" key="13">
    <source>
        <dbReference type="EMBL" id="KAJ8312130.1"/>
    </source>
</evidence>
<name>A0ABQ9F776_TEGGR</name>
<dbReference type="PANTHER" id="PTHR15860:SF0">
    <property type="entry name" value="LP20373P"/>
    <property type="match status" value="1"/>
</dbReference>
<protein>
    <recommendedName>
        <fullName evidence="12">RING-type domain-containing protein</fullName>
    </recommendedName>
</protein>
<evidence type="ECO:0000259" key="12">
    <source>
        <dbReference type="PROSITE" id="PS50089"/>
    </source>
</evidence>
<evidence type="ECO:0000256" key="6">
    <source>
        <dbReference type="ARBA" id="ARBA00022833"/>
    </source>
</evidence>
<feature type="transmembrane region" description="Helical" evidence="11">
    <location>
        <begin position="309"/>
        <end position="332"/>
    </location>
</feature>
<dbReference type="InterPro" id="IPR017907">
    <property type="entry name" value="Znf_RING_CS"/>
</dbReference>
<dbReference type="InterPro" id="IPR001841">
    <property type="entry name" value="Znf_RING"/>
</dbReference>
<keyword evidence="6" id="KW-0862">Zinc</keyword>
<reference evidence="13 14" key="1">
    <citation type="submission" date="2022-12" db="EMBL/GenBank/DDBJ databases">
        <title>Chromosome-level genome of Tegillarca granosa.</title>
        <authorList>
            <person name="Kim J."/>
        </authorList>
    </citation>
    <scope>NUCLEOTIDE SEQUENCE [LARGE SCALE GENOMIC DNA]</scope>
    <source>
        <strain evidence="13">Teg-2019</strain>
        <tissue evidence="13">Adductor muscle</tissue>
    </source>
</reference>
<evidence type="ECO:0000256" key="4">
    <source>
        <dbReference type="ARBA" id="ARBA00022771"/>
    </source>
</evidence>
<evidence type="ECO:0000256" key="1">
    <source>
        <dbReference type="ARBA" id="ARBA00004141"/>
    </source>
</evidence>
<dbReference type="CDD" id="cd16532">
    <property type="entry name" value="RING-HC_RNFT1-like"/>
    <property type="match status" value="1"/>
</dbReference>
<keyword evidence="3" id="KW-0479">Metal-binding</keyword>
<dbReference type="EMBL" id="JARBDR010000440">
    <property type="protein sequence ID" value="KAJ8312130.1"/>
    <property type="molecule type" value="Genomic_DNA"/>
</dbReference>
<feature type="transmembrane region" description="Helical" evidence="11">
    <location>
        <begin position="137"/>
        <end position="158"/>
    </location>
</feature>
<dbReference type="InterPro" id="IPR044235">
    <property type="entry name" value="RNFT1/2"/>
</dbReference>
<dbReference type="InterPro" id="IPR013083">
    <property type="entry name" value="Znf_RING/FYVE/PHD"/>
</dbReference>
<dbReference type="SUPFAM" id="SSF57850">
    <property type="entry name" value="RING/U-box"/>
    <property type="match status" value="1"/>
</dbReference>
<keyword evidence="4 9" id="KW-0863">Zinc-finger</keyword>
<dbReference type="Pfam" id="PF13920">
    <property type="entry name" value="zf-C3HC4_3"/>
    <property type="match status" value="1"/>
</dbReference>
<evidence type="ECO:0000256" key="2">
    <source>
        <dbReference type="ARBA" id="ARBA00022692"/>
    </source>
</evidence>
<keyword evidence="8 11" id="KW-0472">Membrane</keyword>
<evidence type="ECO:0000256" key="8">
    <source>
        <dbReference type="ARBA" id="ARBA00023136"/>
    </source>
</evidence>
<feature type="domain" description="RING-type" evidence="12">
    <location>
        <begin position="352"/>
        <end position="390"/>
    </location>
</feature>
<gene>
    <name evidence="13" type="ORF">KUTeg_009503</name>
</gene>
<proteinExistence type="predicted"/>
<keyword evidence="5" id="KW-0833">Ubl conjugation pathway</keyword>
<organism evidence="13 14">
    <name type="scientific">Tegillarca granosa</name>
    <name type="common">Malaysian cockle</name>
    <name type="synonym">Anadara granosa</name>
    <dbReference type="NCBI Taxonomy" id="220873"/>
    <lineage>
        <taxon>Eukaryota</taxon>
        <taxon>Metazoa</taxon>
        <taxon>Spiralia</taxon>
        <taxon>Lophotrochozoa</taxon>
        <taxon>Mollusca</taxon>
        <taxon>Bivalvia</taxon>
        <taxon>Autobranchia</taxon>
        <taxon>Pteriomorphia</taxon>
        <taxon>Arcoida</taxon>
        <taxon>Arcoidea</taxon>
        <taxon>Arcidae</taxon>
        <taxon>Tegillarca</taxon>
    </lineage>
</organism>
<dbReference type="PROSITE" id="PS00518">
    <property type="entry name" value="ZF_RING_1"/>
    <property type="match status" value="1"/>
</dbReference>
<keyword evidence="2 11" id="KW-0812">Transmembrane</keyword>
<keyword evidence="14" id="KW-1185">Reference proteome</keyword>
<sequence length="412" mass="47161">MAESNSSNESPRFFFQIPENIGERINLNGNIPYNVGQTVSGLMPRIVSMGPNQHRTPASRSGHTTTSGLQNVTPISEPSFVVNIGSDNPFINTLPQDASGQHGHLHRLHIHDENQNEDEDGQNNNDQSDRRLDIKMLLMNSGIFILILFVRLMSDHVLGNFVLAPILDYSRQNTGRKISSIPTTWFLVFIGLAGTFFYANMTLQRAVHEASLRDSNTGRNILSFLWVTLFLSANICCVFYVFRDQKLWNLLIFSLPAVWSADIWLFMWVVIVTDFIVKFLTMIIKSLLSMLPVSHKKRFYRLLLPTVPWFHFLFDGQSWLFGGVLTILYSLFKSYGVRPSSTDMKTSDEAMCPICQDNYKDPVMLNCKHIFCESCVSVWFDREKTCPMCRAQIHTESPLWKDGSTSIYIQWY</sequence>
<dbReference type="SMART" id="SM00184">
    <property type="entry name" value="RING"/>
    <property type="match status" value="1"/>
</dbReference>
<dbReference type="PANTHER" id="PTHR15860">
    <property type="entry name" value="UNCHARACTERIZED RING FINGER-CONTAINING PROTEIN"/>
    <property type="match status" value="1"/>
</dbReference>
<feature type="transmembrane region" description="Helical" evidence="11">
    <location>
        <begin position="221"/>
        <end position="243"/>
    </location>
</feature>
<evidence type="ECO:0000256" key="7">
    <source>
        <dbReference type="ARBA" id="ARBA00022989"/>
    </source>
</evidence>
<evidence type="ECO:0000256" key="11">
    <source>
        <dbReference type="SAM" id="Phobius"/>
    </source>
</evidence>